<dbReference type="STRING" id="1797724.A3A48_01850"/>
<dbReference type="Proteomes" id="UP000178336">
    <property type="component" value="Unassembled WGS sequence"/>
</dbReference>
<evidence type="ECO:0000313" key="1">
    <source>
        <dbReference type="EMBL" id="OGD95324.1"/>
    </source>
</evidence>
<sequence length="101" mass="11690">MTEKLFRNIPDRVNSSNKIEDAADGKNCQHYWKIESPQGEMSLGICKHCKAQNLFRNYSSEIGQSNYQFNNRAVLRKLYTKNMFSYNKINPDYDDGGDLDG</sequence>
<organism evidence="1 2">
    <name type="scientific">Candidatus Curtissbacteria bacterium RIFCSPLOWO2_01_FULL_37_9</name>
    <dbReference type="NCBI Taxonomy" id="1797724"/>
    <lineage>
        <taxon>Bacteria</taxon>
        <taxon>Candidatus Curtissiibacteriota</taxon>
    </lineage>
</organism>
<name>A0A1F5GTZ2_9BACT</name>
<gene>
    <name evidence="1" type="ORF">A3A48_01850</name>
</gene>
<proteinExistence type="predicted"/>
<evidence type="ECO:0000313" key="2">
    <source>
        <dbReference type="Proteomes" id="UP000178336"/>
    </source>
</evidence>
<dbReference type="AlphaFoldDB" id="A0A1F5GTZ2"/>
<comment type="caution">
    <text evidence="1">The sequence shown here is derived from an EMBL/GenBank/DDBJ whole genome shotgun (WGS) entry which is preliminary data.</text>
</comment>
<reference evidence="1 2" key="1">
    <citation type="journal article" date="2016" name="Nat. Commun.">
        <title>Thousands of microbial genomes shed light on interconnected biogeochemical processes in an aquifer system.</title>
        <authorList>
            <person name="Anantharaman K."/>
            <person name="Brown C.T."/>
            <person name="Hug L.A."/>
            <person name="Sharon I."/>
            <person name="Castelle C.J."/>
            <person name="Probst A.J."/>
            <person name="Thomas B.C."/>
            <person name="Singh A."/>
            <person name="Wilkins M.J."/>
            <person name="Karaoz U."/>
            <person name="Brodie E.L."/>
            <person name="Williams K.H."/>
            <person name="Hubbard S.S."/>
            <person name="Banfield J.F."/>
        </authorList>
    </citation>
    <scope>NUCLEOTIDE SEQUENCE [LARGE SCALE GENOMIC DNA]</scope>
</reference>
<dbReference type="EMBL" id="MFBN01000020">
    <property type="protein sequence ID" value="OGD95324.1"/>
    <property type="molecule type" value="Genomic_DNA"/>
</dbReference>
<protein>
    <submittedName>
        <fullName evidence="1">Uncharacterized protein</fullName>
    </submittedName>
</protein>
<accession>A0A1F5GTZ2</accession>